<dbReference type="EMBL" id="JACONW010000048">
    <property type="protein sequence ID" value="MBC3950555.1"/>
    <property type="molecule type" value="Genomic_DNA"/>
</dbReference>
<proteinExistence type="predicted"/>
<reference evidence="2 3" key="1">
    <citation type="submission" date="2020-08" db="EMBL/GenBank/DDBJ databases">
        <title>Putative novel bacterial strains isolated from necrotic wheat leaf tissues caused by Xanthomonas translucens.</title>
        <authorList>
            <person name="Tambong J.T."/>
        </authorList>
    </citation>
    <scope>NUCLEOTIDE SEQUENCE [LARGE SCALE GENOMIC DNA]</scope>
    <source>
        <strain evidence="2 3">DOAB 1069</strain>
    </source>
</reference>
<gene>
    <name evidence="2" type="ORF">H8S59_12355</name>
</gene>
<evidence type="ECO:0000313" key="2">
    <source>
        <dbReference type="EMBL" id="MBC3950555.1"/>
    </source>
</evidence>
<dbReference type="Proteomes" id="UP000651852">
    <property type="component" value="Unassembled WGS sequence"/>
</dbReference>
<accession>A0ABR7B0Q1</accession>
<protein>
    <recommendedName>
        <fullName evidence="1">Immunity protein 43 domain-containing protein</fullName>
    </recommendedName>
</protein>
<keyword evidence="3" id="KW-1185">Reference proteome</keyword>
<dbReference type="InterPro" id="IPR029079">
    <property type="entry name" value="Imm43"/>
</dbReference>
<comment type="caution">
    <text evidence="2">The sequence shown here is derived from an EMBL/GenBank/DDBJ whole genome shotgun (WGS) entry which is preliminary data.</text>
</comment>
<feature type="domain" description="Immunity protein 43" evidence="1">
    <location>
        <begin position="52"/>
        <end position="209"/>
    </location>
</feature>
<sequence>MLERYAKGAMVFLINYKSGGKGCPEGGVYGELQPHDWNSNDFSDPRFPQPGTLIEFLARHKNLETDFFYFGSEFICSEKMLKIIKLFRHGRIDTVEIRVHLQGCKSPTPPQKYYLLRSREIRSLLDQKNAVYETRKDPITNLPEKDIYHNDRYIYDSITKFVIKKKDIDLDFFICGEMLMNEYVFSPSLKRAIESENLKGISFIDIEQSFYDAKLEF</sequence>
<evidence type="ECO:0000313" key="3">
    <source>
        <dbReference type="Proteomes" id="UP000651852"/>
    </source>
</evidence>
<dbReference type="Pfam" id="PF15570">
    <property type="entry name" value="Imm43"/>
    <property type="match status" value="1"/>
</dbReference>
<dbReference type="RefSeq" id="WP_187521589.1">
    <property type="nucleotide sequence ID" value="NZ_JACONW010000048.1"/>
</dbReference>
<name>A0ABR7B0Q1_9PSED</name>
<evidence type="ECO:0000259" key="1">
    <source>
        <dbReference type="Pfam" id="PF15570"/>
    </source>
</evidence>
<organism evidence="2 3">
    <name type="scientific">Pseudomonas folii</name>
    <dbReference type="NCBI Taxonomy" id="2762593"/>
    <lineage>
        <taxon>Bacteria</taxon>
        <taxon>Pseudomonadati</taxon>
        <taxon>Pseudomonadota</taxon>
        <taxon>Gammaproteobacteria</taxon>
        <taxon>Pseudomonadales</taxon>
        <taxon>Pseudomonadaceae</taxon>
        <taxon>Pseudomonas</taxon>
    </lineage>
</organism>